<dbReference type="AlphaFoldDB" id="A0A5C6CC55"/>
<dbReference type="InterPro" id="IPR015315">
    <property type="entry name" value="DUF1963"/>
</dbReference>
<sequence>MPELSPTLLKSLDKAIASHSLESVGDAIRANAAPCLSIVATETDDFSTTGNTRFGGEPDLPKDASWPTDPDDNARFANFVAQINFAELPNVDGDDVLPKTGVLYIFVRFMEAAASPAILDTIFYDGDTSQLERRSNPPIESLCNEYLVDLIPQRISAVPSVSIASYRKQFRSHVEQNTAEVDDDDGEMRLMDLESDLCADGQIGQLLGFANPGDDQENLYRQVVLALLGKRPLVYNDYWDSMEEYEAYIEEWRDDKSLVAMYRDMHDGVVWLTSNREMIQSHVDEWRLLLRVDSNFEMNLNINDADPMYVFIRNEDLANRDFSNLACEVTQG</sequence>
<dbReference type="InterPro" id="IPR035948">
    <property type="entry name" value="YwqG-like_sf"/>
</dbReference>
<evidence type="ECO:0000313" key="2">
    <source>
        <dbReference type="EMBL" id="TWU22363.1"/>
    </source>
</evidence>
<evidence type="ECO:0000256" key="1">
    <source>
        <dbReference type="SAM" id="MobiDB-lite"/>
    </source>
</evidence>
<dbReference type="Pfam" id="PF09234">
    <property type="entry name" value="DUF1963"/>
    <property type="match status" value="1"/>
</dbReference>
<dbReference type="EMBL" id="SJPT01000005">
    <property type="protein sequence ID" value="TWU22363.1"/>
    <property type="molecule type" value="Genomic_DNA"/>
</dbReference>
<comment type="caution">
    <text evidence="2">The sequence shown here is derived from an EMBL/GenBank/DDBJ whole genome shotgun (WGS) entry which is preliminary data.</text>
</comment>
<keyword evidence="3" id="KW-1185">Reference proteome</keyword>
<accession>A0A5C6CC55</accession>
<reference evidence="2 3" key="1">
    <citation type="submission" date="2019-02" db="EMBL/GenBank/DDBJ databases">
        <title>Deep-cultivation of Planctomycetes and their phenomic and genomic characterization uncovers novel biology.</title>
        <authorList>
            <person name="Wiegand S."/>
            <person name="Jogler M."/>
            <person name="Boedeker C."/>
            <person name="Pinto D."/>
            <person name="Vollmers J."/>
            <person name="Rivas-Marin E."/>
            <person name="Kohn T."/>
            <person name="Peeters S.H."/>
            <person name="Heuer A."/>
            <person name="Rast P."/>
            <person name="Oberbeckmann S."/>
            <person name="Bunk B."/>
            <person name="Jeske O."/>
            <person name="Meyerdierks A."/>
            <person name="Storesund J.E."/>
            <person name="Kallscheuer N."/>
            <person name="Luecker S."/>
            <person name="Lage O.M."/>
            <person name="Pohl T."/>
            <person name="Merkel B.J."/>
            <person name="Hornburger P."/>
            <person name="Mueller R.-W."/>
            <person name="Bruemmer F."/>
            <person name="Labrenz M."/>
            <person name="Spormann A.M."/>
            <person name="Op Den Camp H."/>
            <person name="Overmann J."/>
            <person name="Amann R."/>
            <person name="Jetten M.S.M."/>
            <person name="Mascher T."/>
            <person name="Medema M.H."/>
            <person name="Devos D.P."/>
            <person name="Kaster A.-K."/>
            <person name="Ovreas L."/>
            <person name="Rohde M."/>
            <person name="Galperin M.Y."/>
            <person name="Jogler C."/>
        </authorList>
    </citation>
    <scope>NUCLEOTIDE SEQUENCE [LARGE SCALE GENOMIC DNA]</scope>
    <source>
        <strain evidence="2 3">Pla52o</strain>
    </source>
</reference>
<name>A0A5C6CC55_9BACT</name>
<proteinExistence type="predicted"/>
<evidence type="ECO:0000313" key="3">
    <source>
        <dbReference type="Proteomes" id="UP000316304"/>
    </source>
</evidence>
<gene>
    <name evidence="2" type="ORF">Pla52o_34190</name>
</gene>
<dbReference type="OrthoDB" id="241317at2"/>
<dbReference type="SUPFAM" id="SSF103032">
    <property type="entry name" value="Hypothetical protein YwqG"/>
    <property type="match status" value="1"/>
</dbReference>
<organism evidence="2 3">
    <name type="scientific">Novipirellula galeiformis</name>
    <dbReference type="NCBI Taxonomy" id="2528004"/>
    <lineage>
        <taxon>Bacteria</taxon>
        <taxon>Pseudomonadati</taxon>
        <taxon>Planctomycetota</taxon>
        <taxon>Planctomycetia</taxon>
        <taxon>Pirellulales</taxon>
        <taxon>Pirellulaceae</taxon>
        <taxon>Novipirellula</taxon>
    </lineage>
</organism>
<dbReference type="Gene3D" id="2.30.320.10">
    <property type="entry name" value="YwqG-like"/>
    <property type="match status" value="1"/>
</dbReference>
<dbReference type="PANTHER" id="PTHR36436">
    <property type="entry name" value="SLL5081 PROTEIN"/>
    <property type="match status" value="1"/>
</dbReference>
<dbReference type="PANTHER" id="PTHR36436:SF6">
    <property type="entry name" value="SLL5081 PROTEIN"/>
    <property type="match status" value="1"/>
</dbReference>
<feature type="region of interest" description="Disordered" evidence="1">
    <location>
        <begin position="47"/>
        <end position="68"/>
    </location>
</feature>
<dbReference type="Proteomes" id="UP000316304">
    <property type="component" value="Unassembled WGS sequence"/>
</dbReference>
<protein>
    <recommendedName>
        <fullName evidence="4">DUF1963 domain-containing protein</fullName>
    </recommendedName>
</protein>
<evidence type="ECO:0008006" key="4">
    <source>
        <dbReference type="Google" id="ProtNLM"/>
    </source>
</evidence>
<dbReference type="RefSeq" id="WP_146595540.1">
    <property type="nucleotide sequence ID" value="NZ_SJPT01000005.1"/>
</dbReference>